<reference evidence="3" key="1">
    <citation type="submission" date="2016-01" db="EMBL/GenBank/DDBJ databases">
        <title>Draft genome of Chromobacterium sp. F49.</title>
        <authorList>
            <person name="Hong K.W."/>
        </authorList>
    </citation>
    <scope>NUCLEOTIDE SEQUENCE [LARGE SCALE GENOMIC DNA]</scope>
    <source>
        <strain evidence="3">P7IIIA</strain>
    </source>
</reference>
<dbReference type="PANTHER" id="PTHR43259:SF1">
    <property type="entry name" value="N-ACETYLTRANSFERASE DOMAIN-CONTAINING PROTEIN"/>
    <property type="match status" value="1"/>
</dbReference>
<proteinExistence type="predicted"/>
<dbReference type="InterPro" id="IPR016181">
    <property type="entry name" value="Acyl_CoA_acyltransferase"/>
</dbReference>
<name>A0A163SEP1_9BACL</name>
<dbReference type="SUPFAM" id="SSF55729">
    <property type="entry name" value="Acyl-CoA N-acyltransferases (Nat)"/>
    <property type="match status" value="1"/>
</dbReference>
<accession>A0A163SEP1</accession>
<protein>
    <recommendedName>
        <fullName evidence="1">N-acetyltransferase domain-containing protein</fullName>
    </recommendedName>
</protein>
<dbReference type="Proteomes" id="UP000076567">
    <property type="component" value="Unassembled WGS sequence"/>
</dbReference>
<feature type="domain" description="N-acetyltransferase" evidence="1">
    <location>
        <begin position="18"/>
        <end position="152"/>
    </location>
</feature>
<dbReference type="Gene3D" id="3.40.630.30">
    <property type="match status" value="1"/>
</dbReference>
<dbReference type="RefSeq" id="WP_066236244.1">
    <property type="nucleotide sequence ID" value="NZ_LRFC01000001.1"/>
</dbReference>
<organism evidence="2 3">
    <name type="scientific">Fictibacillus phosphorivorans</name>
    <dbReference type="NCBI Taxonomy" id="1221500"/>
    <lineage>
        <taxon>Bacteria</taxon>
        <taxon>Bacillati</taxon>
        <taxon>Bacillota</taxon>
        <taxon>Bacilli</taxon>
        <taxon>Bacillales</taxon>
        <taxon>Fictibacillaceae</taxon>
        <taxon>Fictibacillus</taxon>
    </lineage>
</organism>
<comment type="caution">
    <text evidence="2">The sequence shown here is derived from an EMBL/GenBank/DDBJ whole genome shotgun (WGS) entry which is preliminary data.</text>
</comment>
<evidence type="ECO:0000259" key="1">
    <source>
        <dbReference type="PROSITE" id="PS51186"/>
    </source>
</evidence>
<dbReference type="GO" id="GO:0016747">
    <property type="term" value="F:acyltransferase activity, transferring groups other than amino-acyl groups"/>
    <property type="evidence" value="ECO:0007669"/>
    <property type="project" value="InterPro"/>
</dbReference>
<keyword evidence="3" id="KW-1185">Reference proteome</keyword>
<dbReference type="Pfam" id="PF00583">
    <property type="entry name" value="Acetyltransf_1"/>
    <property type="match status" value="1"/>
</dbReference>
<dbReference type="OrthoDB" id="65897at2"/>
<dbReference type="PROSITE" id="PS51186">
    <property type="entry name" value="GNAT"/>
    <property type="match status" value="1"/>
</dbReference>
<sequence length="152" mass="18066">MITFERMNNKQFKEYLEFMMPDYIQDTSTHYMMTKKQATEKAEKQMESLLPDQEKTEGQHFFHIKSGEQIAGYLWFHVSKEEKTAFLYHIYILENFRKQGIAKTSLRFFENESKDEGAEYCGLHVFGTNENAIELYRKLGYKQASISMNKVL</sequence>
<dbReference type="AlphaFoldDB" id="A0A163SEP1"/>
<dbReference type="EMBL" id="LRFC01000001">
    <property type="protein sequence ID" value="KZE68897.1"/>
    <property type="molecule type" value="Genomic_DNA"/>
</dbReference>
<evidence type="ECO:0000313" key="3">
    <source>
        <dbReference type="Proteomes" id="UP000076567"/>
    </source>
</evidence>
<evidence type="ECO:0000313" key="2">
    <source>
        <dbReference type="EMBL" id="KZE68897.1"/>
    </source>
</evidence>
<gene>
    <name evidence="2" type="ORF">AWM68_01100</name>
</gene>
<dbReference type="PANTHER" id="PTHR43259">
    <property type="entry name" value="SPT10P"/>
    <property type="match status" value="1"/>
</dbReference>
<dbReference type="InterPro" id="IPR000182">
    <property type="entry name" value="GNAT_dom"/>
</dbReference>
<dbReference type="CDD" id="cd04301">
    <property type="entry name" value="NAT_SF"/>
    <property type="match status" value="1"/>
</dbReference>
<dbReference type="InterPro" id="IPR052829">
    <property type="entry name" value="N-acetyltransferase_domain"/>
</dbReference>